<dbReference type="EMBL" id="SJPN01000002">
    <property type="protein sequence ID" value="TWU05694.1"/>
    <property type="molecule type" value="Genomic_DNA"/>
</dbReference>
<dbReference type="Pfam" id="PF11958">
    <property type="entry name" value="DUF3472"/>
    <property type="match status" value="1"/>
</dbReference>
<protein>
    <submittedName>
        <fullName evidence="2">Uncharacterized protein</fullName>
    </submittedName>
</protein>
<evidence type="ECO:0000313" key="2">
    <source>
        <dbReference type="EMBL" id="TWU05694.1"/>
    </source>
</evidence>
<name>A0A5C6B5D9_9BACT</name>
<dbReference type="RefSeq" id="WP_146518900.1">
    <property type="nucleotide sequence ID" value="NZ_CP151726.1"/>
</dbReference>
<keyword evidence="1" id="KW-0732">Signal</keyword>
<gene>
    <name evidence="2" type="ORF">Pla52n_14090</name>
</gene>
<sequence precursor="true">MFRVFLVCVFATGFVSFVSADEKLAGKACRSVHLSYPGPVGDAFYCETTVEQSAAGSYFMVCGWNTGYFGIQEIRPGKKVVIFSVWDNSRGDNPNEVDPNRRVGILHEGSDVQVSRFGGEGTGGKSMFDFDWQAGQTYRCLVTAKADGERTQYSGYFYLPEQKEWKHLVTFSTITGGKLMQGYYSFVEDFRRNGVSATEPRKAKFGNVWVRDAAGQWQSVRKARFTGDSNPATNIDAGQSGSDFYLSTGGDTQNSGIELRSYVELTGDAPDMPPSDLPVK</sequence>
<feature type="signal peptide" evidence="1">
    <location>
        <begin position="1"/>
        <end position="20"/>
    </location>
</feature>
<feature type="chain" id="PRO_5023101423" evidence="1">
    <location>
        <begin position="21"/>
        <end position="280"/>
    </location>
</feature>
<dbReference type="OrthoDB" id="6014523at2"/>
<organism evidence="2 3">
    <name type="scientific">Stieleria varia</name>
    <dbReference type="NCBI Taxonomy" id="2528005"/>
    <lineage>
        <taxon>Bacteria</taxon>
        <taxon>Pseudomonadati</taxon>
        <taxon>Planctomycetota</taxon>
        <taxon>Planctomycetia</taxon>
        <taxon>Pirellulales</taxon>
        <taxon>Pirellulaceae</taxon>
        <taxon>Stieleria</taxon>
    </lineage>
</organism>
<accession>A0A5C6B5D9</accession>
<evidence type="ECO:0000313" key="3">
    <source>
        <dbReference type="Proteomes" id="UP000320176"/>
    </source>
</evidence>
<dbReference type="AlphaFoldDB" id="A0A5C6B5D9"/>
<dbReference type="InterPro" id="IPR021862">
    <property type="entry name" value="DUF3472"/>
</dbReference>
<dbReference type="Proteomes" id="UP000320176">
    <property type="component" value="Unassembled WGS sequence"/>
</dbReference>
<comment type="caution">
    <text evidence="2">The sequence shown here is derived from an EMBL/GenBank/DDBJ whole genome shotgun (WGS) entry which is preliminary data.</text>
</comment>
<reference evidence="2 3" key="1">
    <citation type="submission" date="2019-02" db="EMBL/GenBank/DDBJ databases">
        <title>Deep-cultivation of Planctomycetes and their phenomic and genomic characterization uncovers novel biology.</title>
        <authorList>
            <person name="Wiegand S."/>
            <person name="Jogler M."/>
            <person name="Boedeker C."/>
            <person name="Pinto D."/>
            <person name="Vollmers J."/>
            <person name="Rivas-Marin E."/>
            <person name="Kohn T."/>
            <person name="Peeters S.H."/>
            <person name="Heuer A."/>
            <person name="Rast P."/>
            <person name="Oberbeckmann S."/>
            <person name="Bunk B."/>
            <person name="Jeske O."/>
            <person name="Meyerdierks A."/>
            <person name="Storesund J.E."/>
            <person name="Kallscheuer N."/>
            <person name="Luecker S."/>
            <person name="Lage O.M."/>
            <person name="Pohl T."/>
            <person name="Merkel B.J."/>
            <person name="Hornburger P."/>
            <person name="Mueller R.-W."/>
            <person name="Bruemmer F."/>
            <person name="Labrenz M."/>
            <person name="Spormann A.M."/>
            <person name="Op Den Camp H."/>
            <person name="Overmann J."/>
            <person name="Amann R."/>
            <person name="Jetten M.S.M."/>
            <person name="Mascher T."/>
            <person name="Medema M.H."/>
            <person name="Devos D.P."/>
            <person name="Kaster A.-K."/>
            <person name="Ovreas L."/>
            <person name="Rohde M."/>
            <person name="Galperin M.Y."/>
            <person name="Jogler C."/>
        </authorList>
    </citation>
    <scope>NUCLEOTIDE SEQUENCE [LARGE SCALE GENOMIC DNA]</scope>
    <source>
        <strain evidence="2 3">Pla52n</strain>
    </source>
</reference>
<proteinExistence type="predicted"/>
<evidence type="ECO:0000256" key="1">
    <source>
        <dbReference type="SAM" id="SignalP"/>
    </source>
</evidence>
<keyword evidence="3" id="KW-1185">Reference proteome</keyword>